<name>A0A0A9FED0_ARUDO</name>
<reference evidence="2" key="1">
    <citation type="submission" date="2014-09" db="EMBL/GenBank/DDBJ databases">
        <authorList>
            <person name="Magalhaes I.L.F."/>
            <person name="Oliveira U."/>
            <person name="Santos F.R."/>
            <person name="Vidigal T.H.D.A."/>
            <person name="Brescovit A.D."/>
            <person name="Santos A.J."/>
        </authorList>
    </citation>
    <scope>NUCLEOTIDE SEQUENCE</scope>
    <source>
        <tissue evidence="2">Shoot tissue taken approximately 20 cm above the soil surface</tissue>
    </source>
</reference>
<evidence type="ECO:0000256" key="1">
    <source>
        <dbReference type="SAM" id="Phobius"/>
    </source>
</evidence>
<dbReference type="EMBL" id="GBRH01187194">
    <property type="protein sequence ID" value="JAE10702.1"/>
    <property type="molecule type" value="Transcribed_RNA"/>
</dbReference>
<keyword evidence="1" id="KW-1133">Transmembrane helix</keyword>
<dbReference type="AlphaFoldDB" id="A0A0A9FED0"/>
<keyword evidence="1" id="KW-0812">Transmembrane</keyword>
<protein>
    <submittedName>
        <fullName evidence="2">Uncharacterized protein</fullName>
    </submittedName>
</protein>
<organism evidence="2">
    <name type="scientific">Arundo donax</name>
    <name type="common">Giant reed</name>
    <name type="synonym">Donax arundinaceus</name>
    <dbReference type="NCBI Taxonomy" id="35708"/>
    <lineage>
        <taxon>Eukaryota</taxon>
        <taxon>Viridiplantae</taxon>
        <taxon>Streptophyta</taxon>
        <taxon>Embryophyta</taxon>
        <taxon>Tracheophyta</taxon>
        <taxon>Spermatophyta</taxon>
        <taxon>Magnoliopsida</taxon>
        <taxon>Liliopsida</taxon>
        <taxon>Poales</taxon>
        <taxon>Poaceae</taxon>
        <taxon>PACMAD clade</taxon>
        <taxon>Arundinoideae</taxon>
        <taxon>Arundineae</taxon>
        <taxon>Arundo</taxon>
    </lineage>
</organism>
<keyword evidence="1" id="KW-0472">Membrane</keyword>
<feature type="transmembrane region" description="Helical" evidence="1">
    <location>
        <begin position="21"/>
        <end position="40"/>
    </location>
</feature>
<sequence>MHEIVFESTIYFIQKIRNLPSGLICDLCCCFVVLTLLYLVHFLQLLTYCYGKTRRPLL</sequence>
<evidence type="ECO:0000313" key="2">
    <source>
        <dbReference type="EMBL" id="JAE10702.1"/>
    </source>
</evidence>
<reference evidence="2" key="2">
    <citation type="journal article" date="2015" name="Data Brief">
        <title>Shoot transcriptome of the giant reed, Arundo donax.</title>
        <authorList>
            <person name="Barrero R.A."/>
            <person name="Guerrero F.D."/>
            <person name="Moolhuijzen P."/>
            <person name="Goolsby J.A."/>
            <person name="Tidwell J."/>
            <person name="Bellgard S.E."/>
            <person name="Bellgard M.I."/>
        </authorList>
    </citation>
    <scope>NUCLEOTIDE SEQUENCE</scope>
    <source>
        <tissue evidence="2">Shoot tissue taken approximately 20 cm above the soil surface</tissue>
    </source>
</reference>
<proteinExistence type="predicted"/>
<accession>A0A0A9FED0</accession>